<name>A0A8J3RKT8_9ACTN</name>
<dbReference type="PANTHER" id="PTHR10395">
    <property type="entry name" value="URICASE AND TRANSTHYRETIN-RELATED"/>
    <property type="match status" value="1"/>
</dbReference>
<proteinExistence type="predicted"/>
<dbReference type="Pfam" id="PF00576">
    <property type="entry name" value="Transthyretin"/>
    <property type="match status" value="1"/>
</dbReference>
<dbReference type="RefSeq" id="WP_203890112.1">
    <property type="nucleotide sequence ID" value="NZ_BOOH01000016.1"/>
</dbReference>
<gene>
    <name evidence="2" type="ORF">Plo01_18730</name>
</gene>
<protein>
    <recommendedName>
        <fullName evidence="1">Transthyretin/hydroxyisourate hydrolase domain-containing protein</fullName>
    </recommendedName>
</protein>
<comment type="caution">
    <text evidence="2">The sequence shown here is derived from an EMBL/GenBank/DDBJ whole genome shotgun (WGS) entry which is preliminary data.</text>
</comment>
<keyword evidence="3" id="KW-1185">Reference proteome</keyword>
<sequence length="112" mass="12364">MGIAIQALDGVYGRPAAGVRTRVERMKADRWGDGLQGETDRNGGVLTWRAVEFDAGLYRIVLETDSYFAGLGHYAAYPEVTVVFRIQRPSDTYSLQITLSPYSHSASFSSVE</sequence>
<evidence type="ECO:0000313" key="2">
    <source>
        <dbReference type="EMBL" id="GIH75444.1"/>
    </source>
</evidence>
<evidence type="ECO:0000259" key="1">
    <source>
        <dbReference type="SMART" id="SM00095"/>
    </source>
</evidence>
<dbReference type="SMART" id="SM00095">
    <property type="entry name" value="TR_THY"/>
    <property type="match status" value="1"/>
</dbReference>
<reference evidence="2 3" key="1">
    <citation type="submission" date="2021-01" db="EMBL/GenBank/DDBJ databases">
        <title>Whole genome shotgun sequence of Planobispora longispora NBRC 13918.</title>
        <authorList>
            <person name="Komaki H."/>
            <person name="Tamura T."/>
        </authorList>
    </citation>
    <scope>NUCLEOTIDE SEQUENCE [LARGE SCALE GENOMIC DNA]</scope>
    <source>
        <strain evidence="2 3">NBRC 13918</strain>
    </source>
</reference>
<dbReference type="PANTHER" id="PTHR10395:SF7">
    <property type="entry name" value="5-HYDROXYISOURATE HYDROLASE"/>
    <property type="match status" value="1"/>
</dbReference>
<dbReference type="InterPro" id="IPR023416">
    <property type="entry name" value="Transthyretin/HIU_hydrolase_d"/>
</dbReference>
<dbReference type="InterPro" id="IPR036817">
    <property type="entry name" value="Transthyretin/HIU_hydrolase_sf"/>
</dbReference>
<dbReference type="Proteomes" id="UP000616724">
    <property type="component" value="Unassembled WGS sequence"/>
</dbReference>
<feature type="domain" description="Transthyretin/hydroxyisourate hydrolase" evidence="1">
    <location>
        <begin position="1"/>
        <end position="112"/>
    </location>
</feature>
<dbReference type="AlphaFoldDB" id="A0A8J3RKT8"/>
<dbReference type="InterPro" id="IPR000895">
    <property type="entry name" value="Transthyretin/HIU_hydrolase"/>
</dbReference>
<dbReference type="Gene3D" id="2.60.40.180">
    <property type="entry name" value="Transthyretin/hydroxyisourate hydrolase domain"/>
    <property type="match status" value="1"/>
</dbReference>
<organism evidence="2 3">
    <name type="scientific">Planobispora longispora</name>
    <dbReference type="NCBI Taxonomy" id="28887"/>
    <lineage>
        <taxon>Bacteria</taxon>
        <taxon>Bacillati</taxon>
        <taxon>Actinomycetota</taxon>
        <taxon>Actinomycetes</taxon>
        <taxon>Streptosporangiales</taxon>
        <taxon>Streptosporangiaceae</taxon>
        <taxon>Planobispora</taxon>
    </lineage>
</organism>
<dbReference type="EMBL" id="BOOH01000016">
    <property type="protein sequence ID" value="GIH75444.1"/>
    <property type="molecule type" value="Genomic_DNA"/>
</dbReference>
<dbReference type="GO" id="GO:0006144">
    <property type="term" value="P:purine nucleobase metabolic process"/>
    <property type="evidence" value="ECO:0007669"/>
    <property type="project" value="TreeGrafter"/>
</dbReference>
<dbReference type="SUPFAM" id="SSF49472">
    <property type="entry name" value="Transthyretin (synonym: prealbumin)"/>
    <property type="match status" value="1"/>
</dbReference>
<evidence type="ECO:0000313" key="3">
    <source>
        <dbReference type="Proteomes" id="UP000616724"/>
    </source>
</evidence>
<dbReference type="PRINTS" id="PR00189">
    <property type="entry name" value="TRNSTHYRETIN"/>
</dbReference>
<accession>A0A8J3RKT8</accession>